<dbReference type="Gene3D" id="3.40.50.10490">
    <property type="entry name" value="Glucose-6-phosphate isomerase like protein, domain 1"/>
    <property type="match status" value="1"/>
</dbReference>
<evidence type="ECO:0000256" key="3">
    <source>
        <dbReference type="ARBA" id="ARBA00022980"/>
    </source>
</evidence>
<dbReference type="HAMAP" id="MF_00291_B">
    <property type="entry name" value="Ribosomal_uS2_B"/>
    <property type="match status" value="1"/>
</dbReference>
<gene>
    <name evidence="10" type="primary">Cni-mrps-2</name>
    <name evidence="10" type="synonym">Cnig_chr_V.g16683</name>
    <name evidence="10" type="ORF">B9Z55_016683</name>
</gene>
<proteinExistence type="inferred from homology"/>
<comment type="caution">
    <text evidence="10">The sequence shown here is derived from an EMBL/GenBank/DDBJ whole genome shotgun (WGS) entry which is preliminary data.</text>
</comment>
<dbReference type="PRINTS" id="PR00395">
    <property type="entry name" value="RIBOSOMALS2"/>
</dbReference>
<keyword evidence="9" id="KW-0812">Transmembrane</keyword>
<dbReference type="FunFam" id="3.40.50.10490:FF:000026">
    <property type="entry name" value="28S ribosomal protein S2, mitochondrial"/>
    <property type="match status" value="1"/>
</dbReference>
<dbReference type="PANTHER" id="PTHR12534">
    <property type="entry name" value="30S RIBOSOMAL PROTEIN S2 PROKARYOTIC AND ORGANELLAR"/>
    <property type="match status" value="1"/>
</dbReference>
<name>A0A2G5T650_9PELO</name>
<evidence type="ECO:0000256" key="5">
    <source>
        <dbReference type="ARBA" id="ARBA00023274"/>
    </source>
</evidence>
<evidence type="ECO:0000256" key="4">
    <source>
        <dbReference type="ARBA" id="ARBA00023128"/>
    </source>
</evidence>
<dbReference type="PANTHER" id="PTHR12534:SF0">
    <property type="entry name" value="SMALL RIBOSOMAL SUBUNIT PROTEIN US2M"/>
    <property type="match status" value="1"/>
</dbReference>
<dbReference type="OrthoDB" id="2320368at2759"/>
<dbReference type="InterPro" id="IPR005706">
    <property type="entry name" value="Ribosomal_uS2_bac/mit/plastid"/>
</dbReference>
<dbReference type="GO" id="GO:0005763">
    <property type="term" value="C:mitochondrial small ribosomal subunit"/>
    <property type="evidence" value="ECO:0007669"/>
    <property type="project" value="UniProtKB-ARBA"/>
</dbReference>
<dbReference type="Proteomes" id="UP000230233">
    <property type="component" value="Chromosome V"/>
</dbReference>
<comment type="function">
    <text evidence="6">Required for mitoribosome formation and stability, and mitochondrial translation.</text>
</comment>
<accession>A0A2G5T650</accession>
<evidence type="ECO:0000256" key="8">
    <source>
        <dbReference type="ARBA" id="ARBA00083109"/>
    </source>
</evidence>
<sequence length="307" mass="34863">MNLFIFFLEISFFFFHIFLVHFVLFLYLIKACLKARFPDLLKPDFQMRRAVATAIHAERAFSSRFAAQPQKASTSSVPDRSTLEKGTVQPTVLKPFVSASLQHEDLFNFEKLVHVDEMFKARLHYGHKIGTVNNNMKWALYGERLGVCVFDLDITKQYLVRALNFVAHVAMRGGMILFVTSNRDTMFDVEKAAEEVGQYSHVRKWQSGTLTNTRQLLGASVRLPDAVFFLSTLTSLGENHPAIIEAAKMTIPTIGVVDSNSDPAYLTYLIPANDDTPQSTEYLLRMFKEAIRKGQEERKRLQQGGGK</sequence>
<dbReference type="SUPFAM" id="SSF52313">
    <property type="entry name" value="Ribosomal protein S2"/>
    <property type="match status" value="1"/>
</dbReference>
<feature type="transmembrane region" description="Helical" evidence="9">
    <location>
        <begin position="6"/>
        <end position="29"/>
    </location>
</feature>
<evidence type="ECO:0000256" key="1">
    <source>
        <dbReference type="ARBA" id="ARBA00004173"/>
    </source>
</evidence>
<evidence type="ECO:0000313" key="10">
    <source>
        <dbReference type="EMBL" id="PIC22730.1"/>
    </source>
</evidence>
<dbReference type="GO" id="GO:0005743">
    <property type="term" value="C:mitochondrial inner membrane"/>
    <property type="evidence" value="ECO:0007669"/>
    <property type="project" value="UniProtKB-ARBA"/>
</dbReference>
<evidence type="ECO:0000256" key="6">
    <source>
        <dbReference type="ARBA" id="ARBA00059792"/>
    </source>
</evidence>
<evidence type="ECO:0000256" key="2">
    <source>
        <dbReference type="ARBA" id="ARBA00006242"/>
    </source>
</evidence>
<dbReference type="EMBL" id="PDUG01000005">
    <property type="protein sequence ID" value="PIC22730.1"/>
    <property type="molecule type" value="Genomic_DNA"/>
</dbReference>
<comment type="similarity">
    <text evidence="2">Belongs to the universal ribosomal protein uS2 family.</text>
</comment>
<evidence type="ECO:0000256" key="9">
    <source>
        <dbReference type="SAM" id="Phobius"/>
    </source>
</evidence>
<dbReference type="CDD" id="cd01425">
    <property type="entry name" value="RPS2"/>
    <property type="match status" value="1"/>
</dbReference>
<keyword evidence="5" id="KW-0687">Ribonucleoprotein</keyword>
<evidence type="ECO:0000256" key="7">
    <source>
        <dbReference type="ARBA" id="ARBA00071390"/>
    </source>
</evidence>
<keyword evidence="3" id="KW-0689">Ribosomal protein</keyword>
<keyword evidence="4" id="KW-0496">Mitochondrion</keyword>
<dbReference type="GO" id="GO:0006412">
    <property type="term" value="P:translation"/>
    <property type="evidence" value="ECO:0007669"/>
    <property type="project" value="InterPro"/>
</dbReference>
<dbReference type="AlphaFoldDB" id="A0A2G5T650"/>
<organism evidence="10 11">
    <name type="scientific">Caenorhabditis nigoni</name>
    <dbReference type="NCBI Taxonomy" id="1611254"/>
    <lineage>
        <taxon>Eukaryota</taxon>
        <taxon>Metazoa</taxon>
        <taxon>Ecdysozoa</taxon>
        <taxon>Nematoda</taxon>
        <taxon>Chromadorea</taxon>
        <taxon>Rhabditida</taxon>
        <taxon>Rhabditina</taxon>
        <taxon>Rhabditomorpha</taxon>
        <taxon>Rhabditoidea</taxon>
        <taxon>Rhabditidae</taxon>
        <taxon>Peloderinae</taxon>
        <taxon>Caenorhabditis</taxon>
    </lineage>
</organism>
<protein>
    <recommendedName>
        <fullName evidence="7">Small ribosomal subunit protein uS2m</fullName>
    </recommendedName>
    <alternativeName>
        <fullName evidence="8">28S ribosomal protein S2, mitochondrial</fullName>
    </alternativeName>
</protein>
<dbReference type="InterPro" id="IPR023591">
    <property type="entry name" value="Ribosomal_uS2_flav_dom_sf"/>
</dbReference>
<dbReference type="Pfam" id="PF00318">
    <property type="entry name" value="Ribosomal_S2"/>
    <property type="match status" value="2"/>
</dbReference>
<dbReference type="InterPro" id="IPR001865">
    <property type="entry name" value="Ribosomal_uS2"/>
</dbReference>
<dbReference type="STRING" id="1611254.A0A2G5T650"/>
<comment type="subcellular location">
    <subcellularLocation>
        <location evidence="1">Mitochondrion</location>
    </subcellularLocation>
</comment>
<reference evidence="11" key="1">
    <citation type="submission" date="2017-10" db="EMBL/GenBank/DDBJ databases">
        <title>Rapid genome shrinkage in a self-fertile nematode reveals novel sperm competition proteins.</title>
        <authorList>
            <person name="Yin D."/>
            <person name="Schwarz E.M."/>
            <person name="Thomas C.G."/>
            <person name="Felde R.L."/>
            <person name="Korf I.F."/>
            <person name="Cutter A.D."/>
            <person name="Schartner C.M."/>
            <person name="Ralston E.J."/>
            <person name="Meyer B.J."/>
            <person name="Haag E.S."/>
        </authorList>
    </citation>
    <scope>NUCLEOTIDE SEQUENCE [LARGE SCALE GENOMIC DNA]</scope>
    <source>
        <strain evidence="11">JU1422</strain>
    </source>
</reference>
<keyword evidence="9" id="KW-1133">Transmembrane helix</keyword>
<keyword evidence="9" id="KW-0472">Membrane</keyword>
<keyword evidence="11" id="KW-1185">Reference proteome</keyword>
<dbReference type="GO" id="GO:0003735">
    <property type="term" value="F:structural constituent of ribosome"/>
    <property type="evidence" value="ECO:0007669"/>
    <property type="project" value="InterPro"/>
</dbReference>
<evidence type="ECO:0000313" key="11">
    <source>
        <dbReference type="Proteomes" id="UP000230233"/>
    </source>
</evidence>